<dbReference type="AlphaFoldDB" id="A0ABD2XMP8"/>
<dbReference type="Gene3D" id="2.30.29.30">
    <property type="entry name" value="Pleckstrin-homology domain (PH domain)/Phosphotyrosine-binding domain (PTB)"/>
    <property type="match status" value="1"/>
</dbReference>
<dbReference type="PANTHER" id="PTHR46753:SF3">
    <property type="entry name" value="PDZ DOMAIN-CONTAINING PROTEIN"/>
    <property type="match status" value="1"/>
</dbReference>
<dbReference type="Pfam" id="PF02759">
    <property type="entry name" value="RUN"/>
    <property type="match status" value="1"/>
</dbReference>
<evidence type="ECO:0000313" key="3">
    <source>
        <dbReference type="EMBL" id="KAL3406441.1"/>
    </source>
</evidence>
<dbReference type="CDD" id="cd17682">
    <property type="entry name" value="RUN_RUFY4_like"/>
    <property type="match status" value="1"/>
</dbReference>
<dbReference type="Proteomes" id="UP001627154">
    <property type="component" value="Unassembled WGS sequence"/>
</dbReference>
<organism evidence="3 4">
    <name type="scientific">Trichogramma kaykai</name>
    <dbReference type="NCBI Taxonomy" id="54128"/>
    <lineage>
        <taxon>Eukaryota</taxon>
        <taxon>Metazoa</taxon>
        <taxon>Ecdysozoa</taxon>
        <taxon>Arthropoda</taxon>
        <taxon>Hexapoda</taxon>
        <taxon>Insecta</taxon>
        <taxon>Pterygota</taxon>
        <taxon>Neoptera</taxon>
        <taxon>Endopterygota</taxon>
        <taxon>Hymenoptera</taxon>
        <taxon>Apocrita</taxon>
        <taxon>Proctotrupomorpha</taxon>
        <taxon>Chalcidoidea</taxon>
        <taxon>Trichogrammatidae</taxon>
        <taxon>Trichogramma</taxon>
    </lineage>
</organism>
<evidence type="ECO:0000259" key="1">
    <source>
        <dbReference type="PROSITE" id="PS50106"/>
    </source>
</evidence>
<dbReference type="PROSITE" id="PS50826">
    <property type="entry name" value="RUN"/>
    <property type="match status" value="1"/>
</dbReference>
<evidence type="ECO:0000259" key="2">
    <source>
        <dbReference type="PROSITE" id="PS50826"/>
    </source>
</evidence>
<dbReference type="InterPro" id="IPR011993">
    <property type="entry name" value="PH-like_dom_sf"/>
</dbReference>
<reference evidence="3 4" key="1">
    <citation type="journal article" date="2024" name="bioRxiv">
        <title>A reference genome for Trichogramma kaykai: A tiny desert-dwelling parasitoid wasp with competing sex-ratio distorters.</title>
        <authorList>
            <person name="Culotta J."/>
            <person name="Lindsey A.R."/>
        </authorList>
    </citation>
    <scope>NUCLEOTIDE SEQUENCE [LARGE SCALE GENOMIC DNA]</scope>
    <source>
        <strain evidence="3 4">KSX58</strain>
    </source>
</reference>
<dbReference type="SUPFAM" id="SSF140741">
    <property type="entry name" value="RUN domain-like"/>
    <property type="match status" value="1"/>
</dbReference>
<dbReference type="PROSITE" id="PS50106">
    <property type="entry name" value="PDZ"/>
    <property type="match status" value="1"/>
</dbReference>
<dbReference type="InterPro" id="IPR004012">
    <property type="entry name" value="Run_dom"/>
</dbReference>
<dbReference type="PANTHER" id="PTHR46753">
    <property type="entry name" value="FYVE AND COILED-COIL DOMAIN-CONTAINING PROTEIN 1"/>
    <property type="match status" value="1"/>
</dbReference>
<evidence type="ECO:0008006" key="5">
    <source>
        <dbReference type="Google" id="ProtNLM"/>
    </source>
</evidence>
<dbReference type="Gene3D" id="2.30.42.10">
    <property type="match status" value="1"/>
</dbReference>
<feature type="domain" description="RUN" evidence="2">
    <location>
        <begin position="26"/>
        <end position="165"/>
    </location>
</feature>
<name>A0ABD2XMP8_9HYME</name>
<sequence length="442" mass="50233">MSVSDPLIKELKGYARVLTERFSDITDDTPEVPELCRCLEKCFQRGVSTRTTPSGVQDFSEVWQWMEDITRRNDDFLLSYSTIVENVLENQKVQDTTGRIRLLIRTCLNRKCLDVPVGYLIRTPYLASDYYTINSILGHEILGEIFYSVLLQISRLNFKLDLRNASFLDYSWDLPICINVDFVPCKTLGISVCFEKSKALVVRVEKNSVASEDGTIELGDILDEINGKVISTHTKINLGKILKRTACLPISAYIVKFRNKEKNQIYSPIASIIKNCQFDYMKDLLSDSKPTHIDIQTLIPVSPEEENDVSLIDTKPGYLVDYCGSVKVGHEGDVKQIEKAIRRVLHTGNINFVPVRFECLELAIKISQDCDDKEILKLSYMDISSCGRSSNFPDHFAFIAGETNCSVALDFTAHVFFHKNDREVQIILESLGQGFYRTHFAV</sequence>
<comment type="caution">
    <text evidence="3">The sequence shown here is derived from an EMBL/GenBank/DDBJ whole genome shotgun (WGS) entry which is preliminary data.</text>
</comment>
<dbReference type="Gene3D" id="1.20.58.900">
    <property type="match status" value="1"/>
</dbReference>
<dbReference type="InterPro" id="IPR037213">
    <property type="entry name" value="Run_dom_sf"/>
</dbReference>
<keyword evidence="4" id="KW-1185">Reference proteome</keyword>
<accession>A0ABD2XMP8</accession>
<evidence type="ECO:0000313" key="4">
    <source>
        <dbReference type="Proteomes" id="UP001627154"/>
    </source>
</evidence>
<proteinExistence type="predicted"/>
<dbReference type="InterPro" id="IPR001478">
    <property type="entry name" value="PDZ"/>
</dbReference>
<dbReference type="EMBL" id="JBJJXI010000019">
    <property type="protein sequence ID" value="KAL3406441.1"/>
    <property type="molecule type" value="Genomic_DNA"/>
</dbReference>
<feature type="domain" description="PDZ" evidence="1">
    <location>
        <begin position="188"/>
        <end position="245"/>
    </location>
</feature>
<dbReference type="InterPro" id="IPR036034">
    <property type="entry name" value="PDZ_sf"/>
</dbReference>
<protein>
    <recommendedName>
        <fullName evidence="5">PDZ domain-containing protein</fullName>
    </recommendedName>
</protein>
<gene>
    <name evidence="3" type="ORF">TKK_001762</name>
</gene>
<dbReference type="SUPFAM" id="SSF50156">
    <property type="entry name" value="PDZ domain-like"/>
    <property type="match status" value="1"/>
</dbReference>
<dbReference type="SUPFAM" id="SSF50729">
    <property type="entry name" value="PH domain-like"/>
    <property type="match status" value="1"/>
</dbReference>